<dbReference type="Proteomes" id="UP001054945">
    <property type="component" value="Unassembled WGS sequence"/>
</dbReference>
<comment type="caution">
    <text evidence="1">The sequence shown here is derived from an EMBL/GenBank/DDBJ whole genome shotgun (WGS) entry which is preliminary data.</text>
</comment>
<evidence type="ECO:0008006" key="3">
    <source>
        <dbReference type="Google" id="ProtNLM"/>
    </source>
</evidence>
<evidence type="ECO:0000313" key="2">
    <source>
        <dbReference type="Proteomes" id="UP001054945"/>
    </source>
</evidence>
<accession>A0AAV4UTR8</accession>
<organism evidence="1 2">
    <name type="scientific">Caerostris extrusa</name>
    <name type="common">Bark spider</name>
    <name type="synonym">Caerostris bankana</name>
    <dbReference type="NCBI Taxonomy" id="172846"/>
    <lineage>
        <taxon>Eukaryota</taxon>
        <taxon>Metazoa</taxon>
        <taxon>Ecdysozoa</taxon>
        <taxon>Arthropoda</taxon>
        <taxon>Chelicerata</taxon>
        <taxon>Arachnida</taxon>
        <taxon>Araneae</taxon>
        <taxon>Araneomorphae</taxon>
        <taxon>Entelegynae</taxon>
        <taxon>Araneoidea</taxon>
        <taxon>Araneidae</taxon>
        <taxon>Caerostris</taxon>
    </lineage>
</organism>
<sequence length="138" mass="16275">MNVNVYHREYHGFHTILQKEYLDSCILQKKYHDFHYLSNWKGGGFISLAGKFGMTAHNDDYWSSHILSCALSPIEVLSVRQIYLAYPQHRQQSFLLDLLSYLNRDFSMLKPSTIYKIPLRPMITFMTRTLTSDMHSHL</sequence>
<reference evidence="1 2" key="1">
    <citation type="submission" date="2021-06" db="EMBL/GenBank/DDBJ databases">
        <title>Caerostris extrusa draft genome.</title>
        <authorList>
            <person name="Kono N."/>
            <person name="Arakawa K."/>
        </authorList>
    </citation>
    <scope>NUCLEOTIDE SEQUENCE [LARGE SCALE GENOMIC DNA]</scope>
</reference>
<protein>
    <recommendedName>
        <fullName evidence="3">Maturase K</fullName>
    </recommendedName>
</protein>
<dbReference type="AlphaFoldDB" id="A0AAV4UTR8"/>
<evidence type="ECO:0000313" key="1">
    <source>
        <dbReference type="EMBL" id="GIY61113.1"/>
    </source>
</evidence>
<proteinExistence type="predicted"/>
<gene>
    <name evidence="1" type="ORF">CEXT_298621</name>
</gene>
<keyword evidence="2" id="KW-1185">Reference proteome</keyword>
<name>A0AAV4UTR8_CAEEX</name>
<dbReference type="EMBL" id="BPLR01013430">
    <property type="protein sequence ID" value="GIY61113.1"/>
    <property type="molecule type" value="Genomic_DNA"/>
</dbReference>